<dbReference type="RefSeq" id="WP_274588669.1">
    <property type="nucleotide sequence ID" value="NZ_JARAOX010000148.1"/>
</dbReference>
<accession>A0ABD4WNC6</accession>
<dbReference type="Gene3D" id="2.60.120.260">
    <property type="entry name" value="Galactose-binding domain-like"/>
    <property type="match status" value="1"/>
</dbReference>
<evidence type="ECO:0000313" key="4">
    <source>
        <dbReference type="Proteomes" id="UP001213771"/>
    </source>
</evidence>
<gene>
    <name evidence="3" type="ORF">PVE99_04900</name>
</gene>
<sequence>MSFQNLIINGGFETGTLTSWSPANTTVTSQFSHSGSFSVRFQSSPFTSYIGQFVPLNSGERMEFLASFAKVGTAPSTPVFIQVTFYDSLSNFLGPGLGITIPIGHIPTVDNDTWLEIYQTTTPAPANTTQAFILIHTLSQARTANVLVDDVALLVAPTGDIGATGATGPTGDIGATGATGPTGDTGATGATGPQGPTGPPIPGPIATTSLLYITSSDGKKLEYTSSDASPESETTQILSPSEVSYINLFINGMIQPQSNYIVEKGKLILNELLEEKTPIVLQFIIIN</sequence>
<feature type="compositionally biased region" description="Low complexity" evidence="1">
    <location>
        <begin position="164"/>
        <end position="194"/>
    </location>
</feature>
<proteinExistence type="predicted"/>
<reference evidence="3 4" key="1">
    <citation type="submission" date="2023-02" db="EMBL/GenBank/DDBJ databases">
        <authorList>
            <person name="Olszewska D."/>
        </authorList>
    </citation>
    <scope>NUCLEOTIDE SEQUENCE [LARGE SCALE GENOMIC DNA]</scope>
    <source>
        <strain evidence="3 4">FDU301</strain>
    </source>
</reference>
<feature type="domain" description="DUF4183" evidence="2">
    <location>
        <begin position="214"/>
        <end position="283"/>
    </location>
</feature>
<dbReference type="InterPro" id="IPR008979">
    <property type="entry name" value="Galactose-bd-like_sf"/>
</dbReference>
<dbReference type="SUPFAM" id="SSF49785">
    <property type="entry name" value="Galactose-binding domain-like"/>
    <property type="match status" value="1"/>
</dbReference>
<dbReference type="EMBL" id="JARAOX010000148">
    <property type="protein sequence ID" value="MDD9781734.1"/>
    <property type="molecule type" value="Genomic_DNA"/>
</dbReference>
<dbReference type="Proteomes" id="UP001213771">
    <property type="component" value="Unassembled WGS sequence"/>
</dbReference>
<dbReference type="Pfam" id="PF13799">
    <property type="entry name" value="DUF4183"/>
    <property type="match status" value="1"/>
</dbReference>
<feature type="region of interest" description="Disordered" evidence="1">
    <location>
        <begin position="164"/>
        <end position="199"/>
    </location>
</feature>
<evidence type="ECO:0000313" key="3">
    <source>
        <dbReference type="EMBL" id="MDD9781734.1"/>
    </source>
</evidence>
<evidence type="ECO:0000256" key="1">
    <source>
        <dbReference type="SAM" id="MobiDB-lite"/>
    </source>
</evidence>
<organism evidence="3 4">
    <name type="scientific">Priestia megaterium</name>
    <name type="common">Bacillus megaterium</name>
    <dbReference type="NCBI Taxonomy" id="1404"/>
    <lineage>
        <taxon>Bacteria</taxon>
        <taxon>Bacillati</taxon>
        <taxon>Bacillota</taxon>
        <taxon>Bacilli</taxon>
        <taxon>Bacillales</taxon>
        <taxon>Bacillaceae</taxon>
        <taxon>Priestia</taxon>
    </lineage>
</organism>
<evidence type="ECO:0000259" key="2">
    <source>
        <dbReference type="Pfam" id="PF13799"/>
    </source>
</evidence>
<comment type="caution">
    <text evidence="3">The sequence shown here is derived from an EMBL/GenBank/DDBJ whole genome shotgun (WGS) entry which is preliminary data.</text>
</comment>
<protein>
    <submittedName>
        <fullName evidence="3">NTTRR-F1 domain</fullName>
    </submittedName>
</protein>
<dbReference type="NCBIfam" id="NF033675">
    <property type="entry name" value="NTTRR-F1"/>
    <property type="match status" value="1"/>
</dbReference>
<dbReference type="AlphaFoldDB" id="A0ABD4WNC6"/>
<name>A0ABD4WNC6_PRIMG</name>
<dbReference type="InterPro" id="IPR025237">
    <property type="entry name" value="DUF4183"/>
</dbReference>